<evidence type="ECO:0000313" key="3">
    <source>
        <dbReference type="EMBL" id="KIW49058.1"/>
    </source>
</evidence>
<sequence length="129" mass="15188">MKRRATRIDISEDEIPVKHEDPCVVDHGQAPKSVLMEIDVQRKLCNVCLKRFSRTDALKRHHKSVHQRLRPFKCIDCGLRYQRKYLLDPHRGFRRAVHARARVARSLEQGERGTHKLFGARKKIRTKEA</sequence>
<dbReference type="GeneID" id="25332680"/>
<keyword evidence="4" id="KW-1185">Reference proteome</keyword>
<dbReference type="EMBL" id="KN847323">
    <property type="protein sequence ID" value="KIW49058.1"/>
    <property type="molecule type" value="Genomic_DNA"/>
</dbReference>
<keyword evidence="1" id="KW-0863">Zinc-finger</keyword>
<dbReference type="InterPro" id="IPR036236">
    <property type="entry name" value="Znf_C2H2_sf"/>
</dbReference>
<accession>A0A0D2E0Y2</accession>
<dbReference type="PROSITE" id="PS50157">
    <property type="entry name" value="ZINC_FINGER_C2H2_2"/>
    <property type="match status" value="1"/>
</dbReference>
<dbReference type="AlphaFoldDB" id="A0A0D2E0Y2"/>
<name>A0A0D2E0Y2_9EURO</name>
<dbReference type="InterPro" id="IPR013087">
    <property type="entry name" value="Znf_C2H2_type"/>
</dbReference>
<dbReference type="SUPFAM" id="SSF57667">
    <property type="entry name" value="beta-beta-alpha zinc fingers"/>
    <property type="match status" value="1"/>
</dbReference>
<dbReference type="RefSeq" id="XP_013309642.1">
    <property type="nucleotide sequence ID" value="XM_013454188.1"/>
</dbReference>
<evidence type="ECO:0000256" key="1">
    <source>
        <dbReference type="PROSITE-ProRule" id="PRU00042"/>
    </source>
</evidence>
<evidence type="ECO:0000313" key="4">
    <source>
        <dbReference type="Proteomes" id="UP000054342"/>
    </source>
</evidence>
<proteinExistence type="predicted"/>
<reference evidence="3 4" key="1">
    <citation type="submission" date="2015-01" db="EMBL/GenBank/DDBJ databases">
        <title>The Genome Sequence of Exophiala xenobiotica CBS118157.</title>
        <authorList>
            <consortium name="The Broad Institute Genomics Platform"/>
            <person name="Cuomo C."/>
            <person name="de Hoog S."/>
            <person name="Gorbushina A."/>
            <person name="Stielow B."/>
            <person name="Teixiera M."/>
            <person name="Abouelleil A."/>
            <person name="Chapman S.B."/>
            <person name="Priest M."/>
            <person name="Young S.K."/>
            <person name="Wortman J."/>
            <person name="Nusbaum C."/>
            <person name="Birren B."/>
        </authorList>
    </citation>
    <scope>NUCLEOTIDE SEQUENCE [LARGE SCALE GENOMIC DNA]</scope>
    <source>
        <strain evidence="3 4">CBS 118157</strain>
    </source>
</reference>
<dbReference type="Gene3D" id="3.30.160.60">
    <property type="entry name" value="Classic Zinc Finger"/>
    <property type="match status" value="1"/>
</dbReference>
<feature type="domain" description="C2H2-type" evidence="2">
    <location>
        <begin position="43"/>
        <end position="71"/>
    </location>
</feature>
<dbReference type="Proteomes" id="UP000054342">
    <property type="component" value="Unassembled WGS sequence"/>
</dbReference>
<organism evidence="3 4">
    <name type="scientific">Exophiala xenobiotica</name>
    <dbReference type="NCBI Taxonomy" id="348802"/>
    <lineage>
        <taxon>Eukaryota</taxon>
        <taxon>Fungi</taxon>
        <taxon>Dikarya</taxon>
        <taxon>Ascomycota</taxon>
        <taxon>Pezizomycotina</taxon>
        <taxon>Eurotiomycetes</taxon>
        <taxon>Chaetothyriomycetidae</taxon>
        <taxon>Chaetothyriales</taxon>
        <taxon>Herpotrichiellaceae</taxon>
        <taxon>Exophiala</taxon>
    </lineage>
</organism>
<dbReference type="GO" id="GO:0008270">
    <property type="term" value="F:zinc ion binding"/>
    <property type="evidence" value="ECO:0007669"/>
    <property type="project" value="UniProtKB-KW"/>
</dbReference>
<dbReference type="PROSITE" id="PS00028">
    <property type="entry name" value="ZINC_FINGER_C2H2_1"/>
    <property type="match status" value="1"/>
</dbReference>
<keyword evidence="1" id="KW-0479">Metal-binding</keyword>
<gene>
    <name evidence="3" type="ORF">PV05_10772</name>
</gene>
<evidence type="ECO:0000259" key="2">
    <source>
        <dbReference type="PROSITE" id="PS50157"/>
    </source>
</evidence>
<dbReference type="HOGENOM" id="CLU_1948845_0_0_1"/>
<dbReference type="OrthoDB" id="654211at2759"/>
<keyword evidence="1" id="KW-0862">Zinc</keyword>
<protein>
    <recommendedName>
        <fullName evidence="2">C2H2-type domain-containing protein</fullName>
    </recommendedName>
</protein>